<organism evidence="12 13">
    <name type="scientific">Halocaridina rubra</name>
    <name type="common">Hawaiian red shrimp</name>
    <dbReference type="NCBI Taxonomy" id="373956"/>
    <lineage>
        <taxon>Eukaryota</taxon>
        <taxon>Metazoa</taxon>
        <taxon>Ecdysozoa</taxon>
        <taxon>Arthropoda</taxon>
        <taxon>Crustacea</taxon>
        <taxon>Multicrustacea</taxon>
        <taxon>Malacostraca</taxon>
        <taxon>Eumalacostraca</taxon>
        <taxon>Eucarida</taxon>
        <taxon>Decapoda</taxon>
        <taxon>Pleocyemata</taxon>
        <taxon>Caridea</taxon>
        <taxon>Atyoidea</taxon>
        <taxon>Atyidae</taxon>
        <taxon>Halocaridina</taxon>
    </lineage>
</organism>
<comment type="subcellular location">
    <subcellularLocation>
        <location evidence="3">Cytoplasm</location>
    </subcellularLocation>
</comment>
<dbReference type="GO" id="GO:1990817">
    <property type="term" value="F:poly(A) RNA polymerase activity"/>
    <property type="evidence" value="ECO:0007669"/>
    <property type="project" value="TreeGrafter"/>
</dbReference>
<feature type="region of interest" description="Disordered" evidence="9">
    <location>
        <begin position="1"/>
        <end position="24"/>
    </location>
</feature>
<dbReference type="Proteomes" id="UP001381693">
    <property type="component" value="Unassembled WGS sequence"/>
</dbReference>
<feature type="compositionally biased region" description="Pro residues" evidence="9">
    <location>
        <begin position="106"/>
        <end position="115"/>
    </location>
</feature>
<gene>
    <name evidence="12" type="primary">PAPD4</name>
    <name evidence="12" type="ORF">SK128_024203</name>
</gene>
<evidence type="ECO:0000256" key="2">
    <source>
        <dbReference type="ARBA" id="ARBA00001946"/>
    </source>
</evidence>
<evidence type="ECO:0000259" key="11">
    <source>
        <dbReference type="Pfam" id="PF22600"/>
    </source>
</evidence>
<feature type="compositionally biased region" description="Polar residues" evidence="9">
    <location>
        <begin position="279"/>
        <end position="293"/>
    </location>
</feature>
<dbReference type="EMBL" id="JAXCGZ010023180">
    <property type="protein sequence ID" value="KAK7015891.1"/>
    <property type="molecule type" value="Genomic_DNA"/>
</dbReference>
<comment type="caution">
    <text evidence="12">The sequence shown here is derived from an EMBL/GenBank/DDBJ whole genome shotgun (WGS) entry which is preliminary data.</text>
</comment>
<evidence type="ECO:0000256" key="4">
    <source>
        <dbReference type="ARBA" id="ARBA00022490"/>
    </source>
</evidence>
<dbReference type="Pfam" id="PF03828">
    <property type="entry name" value="PAP_assoc"/>
    <property type="match status" value="1"/>
</dbReference>
<comment type="cofactor">
    <cofactor evidence="1">
        <name>Mn(2+)</name>
        <dbReference type="ChEBI" id="CHEBI:29035"/>
    </cofactor>
</comment>
<evidence type="ECO:0000256" key="1">
    <source>
        <dbReference type="ARBA" id="ARBA00001936"/>
    </source>
</evidence>
<dbReference type="SUPFAM" id="SSF81631">
    <property type="entry name" value="PAP/OAS1 substrate-binding domain"/>
    <property type="match status" value="1"/>
</dbReference>
<evidence type="ECO:0000256" key="7">
    <source>
        <dbReference type="ARBA" id="ARBA00022842"/>
    </source>
</evidence>
<feature type="compositionally biased region" description="Basic and acidic residues" evidence="9">
    <location>
        <begin position="248"/>
        <end position="278"/>
    </location>
</feature>
<evidence type="ECO:0000256" key="3">
    <source>
        <dbReference type="ARBA" id="ARBA00004496"/>
    </source>
</evidence>
<dbReference type="SUPFAM" id="SSF81301">
    <property type="entry name" value="Nucleotidyltransferase"/>
    <property type="match status" value="1"/>
</dbReference>
<dbReference type="GO" id="GO:0031123">
    <property type="term" value="P:RNA 3'-end processing"/>
    <property type="evidence" value="ECO:0007669"/>
    <property type="project" value="TreeGrafter"/>
</dbReference>
<evidence type="ECO:0000256" key="8">
    <source>
        <dbReference type="ARBA" id="ARBA00038491"/>
    </source>
</evidence>
<feature type="region of interest" description="Disordered" evidence="9">
    <location>
        <begin position="146"/>
        <end position="199"/>
    </location>
</feature>
<dbReference type="InterPro" id="IPR002058">
    <property type="entry name" value="PAP_assoc"/>
</dbReference>
<accession>A0AAN8WIL2</accession>
<evidence type="ECO:0000256" key="5">
    <source>
        <dbReference type="ARBA" id="ARBA00022679"/>
    </source>
</evidence>
<evidence type="ECO:0000256" key="6">
    <source>
        <dbReference type="ARBA" id="ARBA00022723"/>
    </source>
</evidence>
<feature type="domain" description="Poly(A) RNA polymerase mitochondrial-like central palm" evidence="11">
    <location>
        <begin position="554"/>
        <end position="691"/>
    </location>
</feature>
<dbReference type="CDD" id="cd05402">
    <property type="entry name" value="NT_PAP_TUTase"/>
    <property type="match status" value="1"/>
</dbReference>
<sequence>VSSLSFPVHPPPQRAHTNPYAAPSSSLTVQSNGYYSTNNSHLCNISANSLRSCGNSGVSGVGEASRIVGDIPSIVCQESIDYQPQVQSAIQHLHNLDLEGSSKSNYPPPPPPPLTPLDINSGENELNGAAWSRSCIRMVGPARGHTTVNVSKQNNSNHSAKNSIIKNTLNKNNHNTSNNSKKNKNNNNINKKSETDDQDKCLLENGKSDKRISTNSASLVKAAISNGEVEEQEPDSTSFPPPSPSKAVDAKEVQKLLQDALRKGQQEQEQKKSNERAESVSSGGCDTGYSSRCSTPPGPPSLPSEHSHPSDAATLHDPKQGTKRHLDVPVNGCNVGSRVSRSESPSASSISSQGSYRNPRQKRRYNNNYVEGYGNHYQYRGNGRYHHNHQQHHNSQQQYPDYNPYNHQGSSGYGGGYSRGNYYNYVDVATRNCTNYQGRRFDRGYNTYGYQRQYEYFNRDVNHHNNGGNGNHRYNNYGRAGYSNRYQCNHRNYYNEEFPPLIDCGINARDQTKNLLSDLAGTFSNERVSENSQWESEVLTSPEKLLTGSEWDDLSQQVWDVFRKHQQTDKTFNKKLRLKDKIFRAVRNILPVCRLYVVGSSLSGFGADWSDVDMCLMVTPGDLDQRNEATAVLRLLQQELNNCGTIQKMELIRAKVPILKFRDAQYRVDVDLNCNNSVGIRNTHLLHSYSQLDWRVRPLVLVAKLWAQHHNINNAKDMTISSYSLVLMVIHYLQHGVQPPVLPCLQKHFPEKFRAHVPIMAMSITDRMPAFSSNNHDAIGKLFHGFLNYFANTFTYVENTISVRTGGTIPTSQCRSVRSRKNDARMWKFLCIEEPFDLTNTARSMYDEAAFERVRKVFADSYKLLNETKDLSTIL</sequence>
<feature type="compositionally biased region" description="Low complexity" evidence="9">
    <location>
        <begin position="337"/>
        <end position="357"/>
    </location>
</feature>
<dbReference type="Gene3D" id="1.10.1410.10">
    <property type="match status" value="1"/>
</dbReference>
<feature type="region of interest" description="Disordered" evidence="9">
    <location>
        <begin position="98"/>
        <end position="122"/>
    </location>
</feature>
<name>A0AAN8WIL2_HALRR</name>
<dbReference type="PANTHER" id="PTHR12271:SF40">
    <property type="entry name" value="POLY(A) RNA POLYMERASE GLD2"/>
    <property type="match status" value="1"/>
</dbReference>
<feature type="compositionally biased region" description="Basic residues" evidence="9">
    <location>
        <begin position="383"/>
        <end position="392"/>
    </location>
</feature>
<feature type="compositionally biased region" description="Basic and acidic residues" evidence="9">
    <location>
        <begin position="305"/>
        <end position="327"/>
    </location>
</feature>
<keyword evidence="13" id="KW-1185">Reference proteome</keyword>
<evidence type="ECO:0000313" key="13">
    <source>
        <dbReference type="Proteomes" id="UP001381693"/>
    </source>
</evidence>
<feature type="non-terminal residue" evidence="12">
    <location>
        <position position="1"/>
    </location>
</feature>
<comment type="similarity">
    <text evidence="8">Belongs to the DNA polymerase type-B-like family. GLD2 subfamily.</text>
</comment>
<proteinExistence type="inferred from homology"/>
<dbReference type="PANTHER" id="PTHR12271">
    <property type="entry name" value="POLY A POLYMERASE CID PAP -RELATED"/>
    <property type="match status" value="1"/>
</dbReference>
<feature type="compositionally biased region" description="Low complexity" evidence="9">
    <location>
        <begin position="164"/>
        <end position="190"/>
    </location>
</feature>
<dbReference type="InterPro" id="IPR054708">
    <property type="entry name" value="MTPAP-like_central"/>
</dbReference>
<keyword evidence="6" id="KW-0479">Metal-binding</keyword>
<dbReference type="InterPro" id="IPR043519">
    <property type="entry name" value="NT_sf"/>
</dbReference>
<reference evidence="12 13" key="1">
    <citation type="submission" date="2023-11" db="EMBL/GenBank/DDBJ databases">
        <title>Halocaridina rubra genome assembly.</title>
        <authorList>
            <person name="Smith C."/>
        </authorList>
    </citation>
    <scope>NUCLEOTIDE SEQUENCE [LARGE SCALE GENOMIC DNA]</scope>
    <source>
        <strain evidence="12">EP-1</strain>
        <tissue evidence="12">Whole</tissue>
    </source>
</reference>
<feature type="domain" description="PAP-associated" evidence="10">
    <location>
        <begin position="779"/>
        <end position="840"/>
    </location>
</feature>
<dbReference type="GO" id="GO:0005737">
    <property type="term" value="C:cytoplasm"/>
    <property type="evidence" value="ECO:0007669"/>
    <property type="project" value="UniProtKB-SubCell"/>
</dbReference>
<dbReference type="Gene3D" id="3.30.460.10">
    <property type="entry name" value="Beta Polymerase, domain 2"/>
    <property type="match status" value="1"/>
</dbReference>
<keyword evidence="5" id="KW-0808">Transferase</keyword>
<keyword evidence="4" id="KW-0963">Cytoplasm</keyword>
<evidence type="ECO:0000259" key="10">
    <source>
        <dbReference type="Pfam" id="PF03828"/>
    </source>
</evidence>
<dbReference type="Pfam" id="PF22600">
    <property type="entry name" value="MTPAP-like_central"/>
    <property type="match status" value="1"/>
</dbReference>
<comment type="cofactor">
    <cofactor evidence="2">
        <name>Mg(2+)</name>
        <dbReference type="ChEBI" id="CHEBI:18420"/>
    </cofactor>
</comment>
<evidence type="ECO:0000256" key="9">
    <source>
        <dbReference type="SAM" id="MobiDB-lite"/>
    </source>
</evidence>
<dbReference type="GO" id="GO:0046872">
    <property type="term" value="F:metal ion binding"/>
    <property type="evidence" value="ECO:0007669"/>
    <property type="project" value="UniProtKB-KW"/>
</dbReference>
<protein>
    <submittedName>
        <fullName evidence="12">Zinc finger, CCHC domain-containing protein</fullName>
    </submittedName>
</protein>
<feature type="region of interest" description="Disordered" evidence="9">
    <location>
        <begin position="226"/>
        <end position="413"/>
    </location>
</feature>
<feature type="compositionally biased region" description="Polar residues" evidence="9">
    <location>
        <begin position="146"/>
        <end position="162"/>
    </location>
</feature>
<keyword evidence="7" id="KW-0460">Magnesium</keyword>
<evidence type="ECO:0000313" key="12">
    <source>
        <dbReference type="EMBL" id="KAK7015891.1"/>
    </source>
</evidence>
<dbReference type="AlphaFoldDB" id="A0AAN8WIL2"/>